<comment type="similarity">
    <text evidence="2">Belongs to the Tdpoz family.</text>
</comment>
<feature type="domain" description="BTB" evidence="4">
    <location>
        <begin position="201"/>
        <end position="269"/>
    </location>
</feature>
<dbReference type="SUPFAM" id="SSF49599">
    <property type="entry name" value="TRAF domain-like"/>
    <property type="match status" value="1"/>
</dbReference>
<dbReference type="Gene3D" id="2.60.210.10">
    <property type="entry name" value="Apoptosis, Tumor Necrosis Factor Receptor Associated Protein 2, Chain A"/>
    <property type="match status" value="1"/>
</dbReference>
<dbReference type="CDD" id="cd00121">
    <property type="entry name" value="MATH"/>
    <property type="match status" value="1"/>
</dbReference>
<feature type="compositionally biased region" description="Acidic residues" evidence="3">
    <location>
        <begin position="271"/>
        <end position="294"/>
    </location>
</feature>
<dbReference type="InterPro" id="IPR045005">
    <property type="entry name" value="BPM1-6"/>
</dbReference>
<dbReference type="PANTHER" id="PTHR26379">
    <property type="entry name" value="BTB/POZ AND MATH DOMAIN-CONTAINING PROTEIN 1"/>
    <property type="match status" value="1"/>
</dbReference>
<evidence type="ECO:0000313" key="6">
    <source>
        <dbReference type="EMBL" id="KAK1620498.1"/>
    </source>
</evidence>
<dbReference type="EMBL" id="JAUUTY010000006">
    <property type="protein sequence ID" value="KAK1620498.1"/>
    <property type="molecule type" value="Genomic_DNA"/>
</dbReference>
<dbReference type="Pfam" id="PF24570">
    <property type="entry name" value="BACK_BPM_SPOP"/>
    <property type="match status" value="1"/>
</dbReference>
<dbReference type="Pfam" id="PF00651">
    <property type="entry name" value="BTB"/>
    <property type="match status" value="1"/>
</dbReference>
<dbReference type="Gene3D" id="3.30.710.10">
    <property type="entry name" value="Potassium Channel Kv1.1, Chain A"/>
    <property type="match status" value="1"/>
</dbReference>
<organism evidence="6 7">
    <name type="scientific">Lolium multiflorum</name>
    <name type="common">Italian ryegrass</name>
    <name type="synonym">Lolium perenne subsp. multiflorum</name>
    <dbReference type="NCBI Taxonomy" id="4521"/>
    <lineage>
        <taxon>Eukaryota</taxon>
        <taxon>Viridiplantae</taxon>
        <taxon>Streptophyta</taxon>
        <taxon>Embryophyta</taxon>
        <taxon>Tracheophyta</taxon>
        <taxon>Spermatophyta</taxon>
        <taxon>Magnoliopsida</taxon>
        <taxon>Liliopsida</taxon>
        <taxon>Poales</taxon>
        <taxon>Poaceae</taxon>
        <taxon>BOP clade</taxon>
        <taxon>Pooideae</taxon>
        <taxon>Poodae</taxon>
        <taxon>Poeae</taxon>
        <taxon>Poeae Chloroplast Group 2 (Poeae type)</taxon>
        <taxon>Loliodinae</taxon>
        <taxon>Loliinae</taxon>
        <taxon>Lolium</taxon>
    </lineage>
</organism>
<dbReference type="Pfam" id="PF22486">
    <property type="entry name" value="MATH_2"/>
    <property type="match status" value="1"/>
</dbReference>
<dbReference type="InterPro" id="IPR011333">
    <property type="entry name" value="SKP1/BTB/POZ_sf"/>
</dbReference>
<dbReference type="InterPro" id="IPR056423">
    <property type="entry name" value="BACK_BPM_SPOP"/>
</dbReference>
<evidence type="ECO:0000256" key="1">
    <source>
        <dbReference type="ARBA" id="ARBA00004906"/>
    </source>
</evidence>
<evidence type="ECO:0000259" key="5">
    <source>
        <dbReference type="PROSITE" id="PS50144"/>
    </source>
</evidence>
<reference evidence="6" key="1">
    <citation type="submission" date="2023-07" db="EMBL/GenBank/DDBJ databases">
        <title>A chromosome-level genome assembly of Lolium multiflorum.</title>
        <authorList>
            <person name="Chen Y."/>
            <person name="Copetti D."/>
            <person name="Kolliker R."/>
            <person name="Studer B."/>
        </authorList>
    </citation>
    <scope>NUCLEOTIDE SEQUENCE</scope>
    <source>
        <strain evidence="6">02402/16</strain>
        <tissue evidence="6">Leaf</tissue>
    </source>
</reference>
<protein>
    <submittedName>
        <fullName evidence="6">Uncharacterized protein</fullName>
    </submittedName>
</protein>
<accession>A0AAD8RF40</accession>
<feature type="region of interest" description="Disordered" evidence="3">
    <location>
        <begin position="270"/>
        <end position="294"/>
    </location>
</feature>
<sequence length="403" mass="45345">MSSFAGISMVTGSEDCFIPAASQAHITPAVDAGTDSGYHLLVVKEYSRAVQDLPNGNKIWSGPFMVGGHQWCIHCYPNGGDPSCADFISLDLCLDDDSDDDHDEMEESVEAKFQFSFIDQVEYQKPMYIRARETRSFSIGHRCWGCMKFMKRDALERSAHLKADCFTIRCDIMVCNDLNSQDTVSDIGQHFKFLLQDKLGSDVTFEVSGEMFPAHRCVLAARSKVFRAQLFGPMTEGVTSSAIQIKDMEAKVFAALLSFVYSDSFPKMEDETQAVEGEEKDETPEVEEGQEEEATEHVTWLQDLFVAADRYDIQQLKFLCEKQLAKHIGVTSVVPTLALAEQHHCQRLKEACFKFIEAQSPECLDKVMATDGWYHMISTHPSVLNEFVAKLVSNQNKNMKTKQ</sequence>
<evidence type="ECO:0000256" key="2">
    <source>
        <dbReference type="ARBA" id="ARBA00010846"/>
    </source>
</evidence>
<dbReference type="AlphaFoldDB" id="A0AAD8RF40"/>
<keyword evidence="7" id="KW-1185">Reference proteome</keyword>
<dbReference type="GO" id="GO:0016567">
    <property type="term" value="P:protein ubiquitination"/>
    <property type="evidence" value="ECO:0007669"/>
    <property type="project" value="InterPro"/>
</dbReference>
<dbReference type="Gene3D" id="1.25.40.420">
    <property type="match status" value="1"/>
</dbReference>
<proteinExistence type="inferred from homology"/>
<dbReference type="PROSITE" id="PS50097">
    <property type="entry name" value="BTB"/>
    <property type="match status" value="1"/>
</dbReference>
<evidence type="ECO:0000259" key="4">
    <source>
        <dbReference type="PROSITE" id="PS50097"/>
    </source>
</evidence>
<name>A0AAD8RF40_LOLMU</name>
<gene>
    <name evidence="6" type="ORF">QYE76_026015</name>
</gene>
<dbReference type="SMART" id="SM00225">
    <property type="entry name" value="BTB"/>
    <property type="match status" value="1"/>
</dbReference>
<dbReference type="PANTHER" id="PTHR26379:SF516">
    <property type="entry name" value="BTB DOMAIN-CONTAINING PROTEIN"/>
    <property type="match status" value="1"/>
</dbReference>
<evidence type="ECO:0000313" key="7">
    <source>
        <dbReference type="Proteomes" id="UP001231189"/>
    </source>
</evidence>
<comment type="caution">
    <text evidence="6">The sequence shown here is derived from an EMBL/GenBank/DDBJ whole genome shotgun (WGS) entry which is preliminary data.</text>
</comment>
<dbReference type="Proteomes" id="UP001231189">
    <property type="component" value="Unassembled WGS sequence"/>
</dbReference>
<feature type="domain" description="MATH" evidence="5">
    <location>
        <begin position="36"/>
        <end position="172"/>
    </location>
</feature>
<evidence type="ECO:0000256" key="3">
    <source>
        <dbReference type="SAM" id="MobiDB-lite"/>
    </source>
</evidence>
<dbReference type="InterPro" id="IPR008974">
    <property type="entry name" value="TRAF-like"/>
</dbReference>
<dbReference type="InterPro" id="IPR000210">
    <property type="entry name" value="BTB/POZ_dom"/>
</dbReference>
<dbReference type="InterPro" id="IPR002083">
    <property type="entry name" value="MATH/TRAF_dom"/>
</dbReference>
<dbReference type="SUPFAM" id="SSF54695">
    <property type="entry name" value="POZ domain"/>
    <property type="match status" value="1"/>
</dbReference>
<dbReference type="PROSITE" id="PS50144">
    <property type="entry name" value="MATH"/>
    <property type="match status" value="1"/>
</dbReference>
<comment type="pathway">
    <text evidence="1">Protein modification; protein ubiquitination.</text>
</comment>